<dbReference type="OrthoDB" id="9815894at2"/>
<sequence>MDTIKKLLAAGKFDVVLNQLQERMLSDESEERKDALYYSAVALRYLGRLEEAHQRLDALLDCWSDFGRGHQELGHTMYALGREETALQAYYQALKLNPALYASWDATARIEAKLGNLQQAELNAEQAQFLQKQPKQVVGALNLFHEGKLFKAERICRAYLQRNPHHVEAMRTLALIGAKLDVLNDAEFLLESVLVLAPDYNRARYDYIKVLQRRQKFPQALAQAKLLRSDEPYNPLYKALHANLCSALDNHDEALSLYDELLSDKVGDVAGVYVAKGHLLKTLGDTKGAVACYQQAYQLQPLFGDAFWSLANLKTYRFDESEYQRMQAAVSANETRVEDKIHLNFALGKALEQQEAYDESFSYYRRGNVLKRETSQYKSEVLSQRVDAQVEYFDRDTVARWTHTSAQHRHLTPIFIVGLPRSGSTLVEQILAAHSQVDSTLELPNIPAIAHELNGRQVDRKKPLYPYILDELSAQQVEQLAQRYVDETRVYRSEAPFFTDKMPNNFRHIGLIKRLFPEAKIIDARRDPMDCCWSAYKQLFAEGQEFSYGFDTLADYYRDYLRMMKHWNQVFPGQIYTVFHERLVNDPELQITNLLNHLELEVEQQCFSPHQSDRSVKTASSEQVRQPINTKGIGQWRKFEAHLAPLKKALGDVLSEWAY</sequence>
<dbReference type="SMART" id="SM00028">
    <property type="entry name" value="TPR"/>
    <property type="match status" value="5"/>
</dbReference>
<dbReference type="Gene3D" id="1.25.40.10">
    <property type="entry name" value="Tetratricopeptide repeat domain"/>
    <property type="match status" value="3"/>
</dbReference>
<accession>A0A432XUY8</accession>
<dbReference type="GO" id="GO:0008476">
    <property type="term" value="F:protein-tyrosine sulfotransferase activity"/>
    <property type="evidence" value="ECO:0007669"/>
    <property type="project" value="InterPro"/>
</dbReference>
<dbReference type="InterPro" id="IPR011990">
    <property type="entry name" value="TPR-like_helical_dom_sf"/>
</dbReference>
<dbReference type="SUPFAM" id="SSF48452">
    <property type="entry name" value="TPR-like"/>
    <property type="match status" value="1"/>
</dbReference>
<comment type="caution">
    <text evidence="3">The sequence shown here is derived from an EMBL/GenBank/DDBJ whole genome shotgun (WGS) entry which is preliminary data.</text>
</comment>
<dbReference type="InterPro" id="IPR027417">
    <property type="entry name" value="P-loop_NTPase"/>
</dbReference>
<feature type="repeat" description="TPR" evidence="2">
    <location>
        <begin position="67"/>
        <end position="100"/>
    </location>
</feature>
<dbReference type="SUPFAM" id="SSF52540">
    <property type="entry name" value="P-loop containing nucleoside triphosphate hydrolases"/>
    <property type="match status" value="1"/>
</dbReference>
<organism evidence="3 4">
    <name type="scientific">Idiomarina fontislapidosi</name>
    <dbReference type="NCBI Taxonomy" id="263723"/>
    <lineage>
        <taxon>Bacteria</taxon>
        <taxon>Pseudomonadati</taxon>
        <taxon>Pseudomonadota</taxon>
        <taxon>Gammaproteobacteria</taxon>
        <taxon>Alteromonadales</taxon>
        <taxon>Idiomarinaceae</taxon>
        <taxon>Idiomarina</taxon>
    </lineage>
</organism>
<keyword evidence="1" id="KW-0808">Transferase</keyword>
<evidence type="ECO:0000256" key="2">
    <source>
        <dbReference type="PROSITE-ProRule" id="PRU00339"/>
    </source>
</evidence>
<dbReference type="EMBL" id="PIPV01000007">
    <property type="protein sequence ID" value="RUO52558.1"/>
    <property type="molecule type" value="Genomic_DNA"/>
</dbReference>
<evidence type="ECO:0000313" key="3">
    <source>
        <dbReference type="EMBL" id="RUO52558.1"/>
    </source>
</evidence>
<dbReference type="PANTHER" id="PTHR12788">
    <property type="entry name" value="PROTEIN-TYROSINE SULFOTRANSFERASE 2"/>
    <property type="match status" value="1"/>
</dbReference>
<gene>
    <name evidence="3" type="ORF">CWE25_09525</name>
</gene>
<dbReference type="Pfam" id="PF13469">
    <property type="entry name" value="Sulfotransfer_3"/>
    <property type="match status" value="1"/>
</dbReference>
<dbReference type="Pfam" id="PF13181">
    <property type="entry name" value="TPR_8"/>
    <property type="match status" value="2"/>
</dbReference>
<dbReference type="Gene3D" id="3.40.50.300">
    <property type="entry name" value="P-loop containing nucleotide triphosphate hydrolases"/>
    <property type="match status" value="1"/>
</dbReference>
<dbReference type="PANTHER" id="PTHR12788:SF10">
    <property type="entry name" value="PROTEIN-TYROSINE SULFOTRANSFERASE"/>
    <property type="match status" value="1"/>
</dbReference>
<protein>
    <submittedName>
        <fullName evidence="3">Uncharacterized protein</fullName>
    </submittedName>
</protein>
<keyword evidence="2" id="KW-0802">TPR repeat</keyword>
<evidence type="ECO:0000313" key="4">
    <source>
        <dbReference type="Proteomes" id="UP000287330"/>
    </source>
</evidence>
<proteinExistence type="predicted"/>
<dbReference type="InterPro" id="IPR019734">
    <property type="entry name" value="TPR_rpt"/>
</dbReference>
<reference evidence="4" key="1">
    <citation type="journal article" date="2018" name="Front. Microbiol.">
        <title>Genome-Based Analysis Reveals the Taxonomy and Diversity of the Family Idiomarinaceae.</title>
        <authorList>
            <person name="Liu Y."/>
            <person name="Lai Q."/>
            <person name="Shao Z."/>
        </authorList>
    </citation>
    <scope>NUCLEOTIDE SEQUENCE [LARGE SCALE GENOMIC DNA]</scope>
    <source>
        <strain evidence="4">F23</strain>
    </source>
</reference>
<name>A0A432XUY8_9GAMM</name>
<dbReference type="PROSITE" id="PS50005">
    <property type="entry name" value="TPR"/>
    <property type="match status" value="2"/>
</dbReference>
<dbReference type="AlphaFoldDB" id="A0A432XUY8"/>
<feature type="repeat" description="TPR" evidence="2">
    <location>
        <begin position="270"/>
        <end position="303"/>
    </location>
</feature>
<keyword evidence="4" id="KW-1185">Reference proteome</keyword>
<dbReference type="InterPro" id="IPR026634">
    <property type="entry name" value="TPST-like"/>
</dbReference>
<dbReference type="RefSeq" id="WP_110574978.1">
    <property type="nucleotide sequence ID" value="NZ_PIPV01000007.1"/>
</dbReference>
<dbReference type="Proteomes" id="UP000287330">
    <property type="component" value="Unassembled WGS sequence"/>
</dbReference>
<evidence type="ECO:0000256" key="1">
    <source>
        <dbReference type="ARBA" id="ARBA00022679"/>
    </source>
</evidence>